<comment type="catalytic activity">
    <reaction evidence="10">
        <text>N-terminal L-alanyl-L-prolyl-L-lysyl-[protein] + 3 S-adenosyl-L-methionine = N-terminal N,N,N-trimethyl-L-alanyl-L-prolyl-L-lysyl-[protein] + 3 S-adenosyl-L-homocysteine + 3 H(+)</text>
        <dbReference type="Rhea" id="RHEA:54712"/>
        <dbReference type="Rhea" id="RHEA-COMP:13785"/>
        <dbReference type="Rhea" id="RHEA-COMP:13971"/>
        <dbReference type="ChEBI" id="CHEBI:15378"/>
        <dbReference type="ChEBI" id="CHEBI:57856"/>
        <dbReference type="ChEBI" id="CHEBI:59789"/>
        <dbReference type="ChEBI" id="CHEBI:138057"/>
        <dbReference type="ChEBI" id="CHEBI:138315"/>
        <dbReference type="EC" id="2.1.1.244"/>
    </reaction>
</comment>
<evidence type="ECO:0000256" key="2">
    <source>
        <dbReference type="ARBA" id="ARBA00022603"/>
    </source>
</evidence>
<protein>
    <recommendedName>
        <fullName evidence="6">Alpha N-terminal protein methyltransferase 1</fullName>
        <ecNumber evidence="5">2.1.1.244</ecNumber>
    </recommendedName>
    <alternativeName>
        <fullName evidence="7">X-Pro-Lys N-terminal protein methyltransferase 1</fullName>
    </alternativeName>
</protein>
<dbReference type="AlphaFoldDB" id="A0A7R9MH10"/>
<evidence type="ECO:0000313" key="12">
    <source>
        <dbReference type="EMBL" id="CAD7659083.1"/>
    </source>
</evidence>
<keyword evidence="2" id="KW-0489">Methyltransferase</keyword>
<comment type="catalytic activity">
    <reaction evidence="9">
        <text>N-terminal L-prolyl-L-prolyl-L-lysyl-[protein] + 2 S-adenosyl-L-methionine = N-terminal N,N-dimethyl-L-prolyl-L-prolyl-L-lysyl-[protein] + 2 S-adenosyl-L-homocysteine + 2 H(+)</text>
        <dbReference type="Rhea" id="RHEA:54736"/>
        <dbReference type="Rhea" id="RHEA-COMP:13787"/>
        <dbReference type="Rhea" id="RHEA-COMP:13974"/>
        <dbReference type="ChEBI" id="CHEBI:15378"/>
        <dbReference type="ChEBI" id="CHEBI:57856"/>
        <dbReference type="ChEBI" id="CHEBI:59789"/>
        <dbReference type="ChEBI" id="CHEBI:138059"/>
        <dbReference type="ChEBI" id="CHEBI:138318"/>
        <dbReference type="EC" id="2.1.1.244"/>
    </reaction>
</comment>
<dbReference type="PANTHER" id="PTHR12753:SF0">
    <property type="entry name" value="ALPHA N-TERMINAL PROTEIN METHYLTRANSFERASE 1"/>
    <property type="match status" value="1"/>
</dbReference>
<evidence type="ECO:0000256" key="9">
    <source>
        <dbReference type="ARBA" id="ARBA00047885"/>
    </source>
</evidence>
<organism evidence="12">
    <name type="scientific">Oppiella nova</name>
    <dbReference type="NCBI Taxonomy" id="334625"/>
    <lineage>
        <taxon>Eukaryota</taxon>
        <taxon>Metazoa</taxon>
        <taxon>Ecdysozoa</taxon>
        <taxon>Arthropoda</taxon>
        <taxon>Chelicerata</taxon>
        <taxon>Arachnida</taxon>
        <taxon>Acari</taxon>
        <taxon>Acariformes</taxon>
        <taxon>Sarcoptiformes</taxon>
        <taxon>Oribatida</taxon>
        <taxon>Brachypylina</taxon>
        <taxon>Oppioidea</taxon>
        <taxon>Oppiidae</taxon>
        <taxon>Oppiella</taxon>
    </lineage>
</organism>
<feature type="binding site" evidence="11">
    <location>
        <position position="132"/>
    </location>
    <ligand>
        <name>S-adenosyl-L-methionine</name>
        <dbReference type="ChEBI" id="CHEBI:59789"/>
    </ligand>
</feature>
<evidence type="ECO:0000256" key="10">
    <source>
        <dbReference type="ARBA" id="ARBA00048167"/>
    </source>
</evidence>
<evidence type="ECO:0000256" key="11">
    <source>
        <dbReference type="PIRSR" id="PIRSR016958-1"/>
    </source>
</evidence>
<dbReference type="SUPFAM" id="SSF53335">
    <property type="entry name" value="S-adenosyl-L-methionine-dependent methyltransferases"/>
    <property type="match status" value="1"/>
</dbReference>
<dbReference type="PANTHER" id="PTHR12753">
    <property type="entry name" value="AD-003 - RELATED"/>
    <property type="match status" value="1"/>
</dbReference>
<dbReference type="EMBL" id="OC931300">
    <property type="protein sequence ID" value="CAD7659083.1"/>
    <property type="molecule type" value="Genomic_DNA"/>
</dbReference>
<dbReference type="GO" id="GO:0005737">
    <property type="term" value="C:cytoplasm"/>
    <property type="evidence" value="ECO:0007669"/>
    <property type="project" value="TreeGrafter"/>
</dbReference>
<dbReference type="EC" id="2.1.1.244" evidence="5"/>
<comment type="catalytic activity">
    <reaction evidence="8">
        <text>N-terminal L-seryl-L-prolyl-L-lysyl-[protein] + 3 S-adenosyl-L-methionine = N-terminal N,N,N-trimethyl-L-seryl-L-prolyl-L-lysyl-[protein] + 3 S-adenosyl-L-homocysteine + 3 H(+)</text>
        <dbReference type="Rhea" id="RHEA:54724"/>
        <dbReference type="Rhea" id="RHEA-COMP:13789"/>
        <dbReference type="Rhea" id="RHEA-COMP:13973"/>
        <dbReference type="ChEBI" id="CHEBI:15378"/>
        <dbReference type="ChEBI" id="CHEBI:57856"/>
        <dbReference type="ChEBI" id="CHEBI:59789"/>
        <dbReference type="ChEBI" id="CHEBI:138061"/>
        <dbReference type="ChEBI" id="CHEBI:138317"/>
        <dbReference type="EC" id="2.1.1.244"/>
    </reaction>
</comment>
<dbReference type="InterPro" id="IPR029063">
    <property type="entry name" value="SAM-dependent_MTases_sf"/>
</dbReference>
<gene>
    <name evidence="12" type="ORF">ONB1V03_LOCUS15679</name>
</gene>
<evidence type="ECO:0000256" key="8">
    <source>
        <dbReference type="ARBA" id="ARBA00047306"/>
    </source>
</evidence>
<keyword evidence="3" id="KW-0808">Transferase</keyword>
<evidence type="ECO:0000256" key="3">
    <source>
        <dbReference type="ARBA" id="ARBA00022679"/>
    </source>
</evidence>
<evidence type="ECO:0000313" key="13">
    <source>
        <dbReference type="Proteomes" id="UP000728032"/>
    </source>
</evidence>
<accession>A0A7R9MH10</accession>
<name>A0A7R9MH10_9ACAR</name>
<feature type="binding site" evidence="11">
    <location>
        <begin position="115"/>
        <end position="116"/>
    </location>
    <ligand>
        <name>S-adenosyl-L-methionine</name>
        <dbReference type="ChEBI" id="CHEBI:59789"/>
    </ligand>
</feature>
<evidence type="ECO:0000256" key="4">
    <source>
        <dbReference type="ARBA" id="ARBA00022691"/>
    </source>
</evidence>
<evidence type="ECO:0000256" key="5">
    <source>
        <dbReference type="ARBA" id="ARBA00039112"/>
    </source>
</evidence>
<dbReference type="Proteomes" id="UP000728032">
    <property type="component" value="Unassembled WGS sequence"/>
</dbReference>
<dbReference type="InterPro" id="IPR008576">
    <property type="entry name" value="MeTrfase_NTM1"/>
</dbReference>
<dbReference type="OrthoDB" id="1298661at2759"/>
<evidence type="ECO:0000256" key="1">
    <source>
        <dbReference type="ARBA" id="ARBA00009059"/>
    </source>
</evidence>
<comment type="similarity">
    <text evidence="1">Belongs to the methyltransferase superfamily. NTM1 family.</text>
</comment>
<dbReference type="GO" id="GO:0032259">
    <property type="term" value="P:methylation"/>
    <property type="evidence" value="ECO:0007669"/>
    <property type="project" value="UniProtKB-KW"/>
</dbReference>
<evidence type="ECO:0000256" key="6">
    <source>
        <dbReference type="ARBA" id="ARBA00039449"/>
    </source>
</evidence>
<dbReference type="PIRSF" id="PIRSF016958">
    <property type="entry name" value="DUF858_MeTrfase_lik"/>
    <property type="match status" value="1"/>
</dbReference>
<dbReference type="Gene3D" id="3.40.50.150">
    <property type="entry name" value="Vaccinia Virus protein VP39"/>
    <property type="match status" value="1"/>
</dbReference>
<reference evidence="12" key="1">
    <citation type="submission" date="2020-11" db="EMBL/GenBank/DDBJ databases">
        <authorList>
            <person name="Tran Van P."/>
        </authorList>
    </citation>
    <scope>NUCLEOTIDE SEQUENCE</scope>
</reference>
<evidence type="ECO:0000256" key="7">
    <source>
        <dbReference type="ARBA" id="ARBA00043129"/>
    </source>
</evidence>
<keyword evidence="4 11" id="KW-0949">S-adenosyl-L-methionine</keyword>
<feature type="binding site" evidence="11">
    <location>
        <position position="69"/>
    </location>
    <ligand>
        <name>S-adenosyl-L-methionine</name>
        <dbReference type="ChEBI" id="CHEBI:59789"/>
    </ligand>
</feature>
<dbReference type="EMBL" id="CAJPVJ010016475">
    <property type="protein sequence ID" value="CAG2176245.1"/>
    <property type="molecule type" value="Genomic_DNA"/>
</dbReference>
<dbReference type="GO" id="GO:0071885">
    <property type="term" value="F:N-terminal protein N-methyltransferase activity"/>
    <property type="evidence" value="ECO:0007669"/>
    <property type="project" value="UniProtKB-EC"/>
</dbReference>
<keyword evidence="13" id="KW-1185">Reference proteome</keyword>
<dbReference type="Pfam" id="PF05891">
    <property type="entry name" value="Methyltransf_PK"/>
    <property type="match status" value="1"/>
</dbReference>
<sequence length="222" mass="25389">MLGGFTRITSVDIKASTRFLSKYWQPLDKRNDLLERQQPAPTRALDCGSVMITGTDRMIITRECIGIGRVTKHLLLKFFDTVDLLEQNDKFLTETKSYMGAEDYQRVGHQFNAGLQDFHPAPGVQYECIWCQWVTGHLTDEDFVQFLVRCKSALSPTDGLIVVKDNTTSSDECDADTTDSSVTRPHWLMLDIFKRAGLEVVCERKQYKMPKGLYPVYMFALK</sequence>
<proteinExistence type="inferred from homology"/>